<evidence type="ECO:0000256" key="7">
    <source>
        <dbReference type="ARBA" id="ARBA00022840"/>
    </source>
</evidence>
<feature type="transmembrane region" description="Helical" evidence="9">
    <location>
        <begin position="6"/>
        <end position="28"/>
    </location>
</feature>
<comment type="catalytic activity">
    <reaction evidence="1">
        <text>ATP + protein L-histidine = ADP + protein N-phospho-L-histidine.</text>
        <dbReference type="EC" id="2.7.13.3"/>
    </reaction>
</comment>
<evidence type="ECO:0000256" key="2">
    <source>
        <dbReference type="ARBA" id="ARBA00012438"/>
    </source>
</evidence>
<dbReference type="InterPro" id="IPR036097">
    <property type="entry name" value="HisK_dim/P_sf"/>
</dbReference>
<evidence type="ECO:0000259" key="10">
    <source>
        <dbReference type="PROSITE" id="PS50109"/>
    </source>
</evidence>
<keyword evidence="9" id="KW-1133">Transmembrane helix</keyword>
<accession>A0ABP8L306</accession>
<dbReference type="Proteomes" id="UP001501788">
    <property type="component" value="Unassembled WGS sequence"/>
</dbReference>
<protein>
    <recommendedName>
        <fullName evidence="2">histidine kinase</fullName>
        <ecNumber evidence="2">2.7.13.3</ecNumber>
    </recommendedName>
</protein>
<keyword evidence="7" id="KW-0067">ATP-binding</keyword>
<feature type="transmembrane region" description="Helical" evidence="9">
    <location>
        <begin position="190"/>
        <end position="212"/>
    </location>
</feature>
<keyword evidence="6" id="KW-0418">Kinase</keyword>
<reference evidence="12" key="1">
    <citation type="journal article" date="2019" name="Int. J. Syst. Evol. Microbiol.">
        <title>The Global Catalogue of Microorganisms (GCM) 10K type strain sequencing project: providing services to taxonomists for standard genome sequencing and annotation.</title>
        <authorList>
            <consortium name="The Broad Institute Genomics Platform"/>
            <consortium name="The Broad Institute Genome Sequencing Center for Infectious Disease"/>
            <person name="Wu L."/>
            <person name="Ma J."/>
        </authorList>
    </citation>
    <scope>NUCLEOTIDE SEQUENCE [LARGE SCALE GENOMIC DNA]</scope>
    <source>
        <strain evidence="12">JCM 31890</strain>
    </source>
</reference>
<evidence type="ECO:0000256" key="6">
    <source>
        <dbReference type="ARBA" id="ARBA00022777"/>
    </source>
</evidence>
<keyword evidence="8" id="KW-0902">Two-component regulatory system</keyword>
<dbReference type="InterPro" id="IPR003661">
    <property type="entry name" value="HisK_dim/P_dom"/>
</dbReference>
<organism evidence="11 12">
    <name type="scientific">Acidovorax lacteus</name>
    <dbReference type="NCBI Taxonomy" id="1924988"/>
    <lineage>
        <taxon>Bacteria</taxon>
        <taxon>Pseudomonadati</taxon>
        <taxon>Pseudomonadota</taxon>
        <taxon>Betaproteobacteria</taxon>
        <taxon>Burkholderiales</taxon>
        <taxon>Comamonadaceae</taxon>
        <taxon>Acidovorax</taxon>
    </lineage>
</organism>
<comment type="caution">
    <text evidence="11">The sequence shown here is derived from an EMBL/GenBank/DDBJ whole genome shotgun (WGS) entry which is preliminary data.</text>
</comment>
<dbReference type="EMBL" id="BAABEX010000007">
    <property type="protein sequence ID" value="GAA4421145.1"/>
    <property type="molecule type" value="Genomic_DNA"/>
</dbReference>
<evidence type="ECO:0000256" key="5">
    <source>
        <dbReference type="ARBA" id="ARBA00022741"/>
    </source>
</evidence>
<name>A0ABP8L306_9BURK</name>
<dbReference type="PROSITE" id="PS50109">
    <property type="entry name" value="HIS_KIN"/>
    <property type="match status" value="1"/>
</dbReference>
<dbReference type="Pfam" id="PF00512">
    <property type="entry name" value="HisKA"/>
    <property type="match status" value="1"/>
</dbReference>
<dbReference type="Gene3D" id="1.10.287.130">
    <property type="match status" value="1"/>
</dbReference>
<dbReference type="EC" id="2.7.13.3" evidence="2"/>
<dbReference type="SUPFAM" id="SSF55874">
    <property type="entry name" value="ATPase domain of HSP90 chaperone/DNA topoisomerase II/histidine kinase"/>
    <property type="match status" value="1"/>
</dbReference>
<keyword evidence="5" id="KW-0547">Nucleotide-binding</keyword>
<dbReference type="PRINTS" id="PR00344">
    <property type="entry name" value="BCTRLSENSOR"/>
</dbReference>
<feature type="transmembrane region" description="Helical" evidence="9">
    <location>
        <begin position="35"/>
        <end position="56"/>
    </location>
</feature>
<evidence type="ECO:0000313" key="12">
    <source>
        <dbReference type="Proteomes" id="UP001501788"/>
    </source>
</evidence>
<gene>
    <name evidence="11" type="ORF">GCM10023090_09840</name>
</gene>
<evidence type="ECO:0000256" key="9">
    <source>
        <dbReference type="SAM" id="Phobius"/>
    </source>
</evidence>
<dbReference type="InterPro" id="IPR005467">
    <property type="entry name" value="His_kinase_dom"/>
</dbReference>
<feature type="transmembrane region" description="Helical" evidence="9">
    <location>
        <begin position="62"/>
        <end position="80"/>
    </location>
</feature>
<evidence type="ECO:0000256" key="8">
    <source>
        <dbReference type="ARBA" id="ARBA00023012"/>
    </source>
</evidence>
<dbReference type="InterPro" id="IPR003594">
    <property type="entry name" value="HATPase_dom"/>
</dbReference>
<dbReference type="Pfam" id="PF02518">
    <property type="entry name" value="HATPase_c"/>
    <property type="match status" value="1"/>
</dbReference>
<keyword evidence="4" id="KW-0808">Transferase</keyword>
<dbReference type="InterPro" id="IPR004358">
    <property type="entry name" value="Sig_transdc_His_kin-like_C"/>
</dbReference>
<keyword evidence="12" id="KW-1185">Reference proteome</keyword>
<feature type="transmembrane region" description="Helical" evidence="9">
    <location>
        <begin position="119"/>
        <end position="139"/>
    </location>
</feature>
<evidence type="ECO:0000313" key="11">
    <source>
        <dbReference type="EMBL" id="GAA4421145.1"/>
    </source>
</evidence>
<dbReference type="InterPro" id="IPR036890">
    <property type="entry name" value="HATPase_C_sf"/>
</dbReference>
<keyword evidence="3" id="KW-0597">Phosphoprotein</keyword>
<keyword evidence="9" id="KW-0812">Transmembrane</keyword>
<feature type="transmembrane region" description="Helical" evidence="9">
    <location>
        <begin position="151"/>
        <end position="170"/>
    </location>
</feature>
<keyword evidence="9" id="KW-0472">Membrane</keyword>
<feature type="domain" description="Histidine kinase" evidence="10">
    <location>
        <begin position="254"/>
        <end position="470"/>
    </location>
</feature>
<dbReference type="SUPFAM" id="SSF47384">
    <property type="entry name" value="Homodimeric domain of signal transducing histidine kinase"/>
    <property type="match status" value="1"/>
</dbReference>
<dbReference type="SMART" id="SM00388">
    <property type="entry name" value="HisKA"/>
    <property type="match status" value="1"/>
</dbReference>
<feature type="transmembrane region" description="Helical" evidence="9">
    <location>
        <begin position="92"/>
        <end position="113"/>
    </location>
</feature>
<evidence type="ECO:0000256" key="3">
    <source>
        <dbReference type="ARBA" id="ARBA00022553"/>
    </source>
</evidence>
<evidence type="ECO:0000256" key="4">
    <source>
        <dbReference type="ARBA" id="ARBA00022679"/>
    </source>
</evidence>
<dbReference type="PANTHER" id="PTHR43065">
    <property type="entry name" value="SENSOR HISTIDINE KINASE"/>
    <property type="match status" value="1"/>
</dbReference>
<dbReference type="PANTHER" id="PTHR43065:SF10">
    <property type="entry name" value="PEROXIDE STRESS-ACTIVATED HISTIDINE KINASE MAK3"/>
    <property type="match status" value="1"/>
</dbReference>
<proteinExistence type="predicted"/>
<dbReference type="SMART" id="SM00387">
    <property type="entry name" value="HATPase_c"/>
    <property type="match status" value="1"/>
</dbReference>
<evidence type="ECO:0000256" key="1">
    <source>
        <dbReference type="ARBA" id="ARBA00000085"/>
    </source>
</evidence>
<dbReference type="RefSeq" id="WP_345061762.1">
    <property type="nucleotide sequence ID" value="NZ_BAABEX010000007.1"/>
</dbReference>
<dbReference type="Gene3D" id="3.30.565.10">
    <property type="entry name" value="Histidine kinase-like ATPase, C-terminal domain"/>
    <property type="match status" value="1"/>
</dbReference>
<sequence length="475" mass="51652">MGWFDTATALFVLGLLYVIAPLLTWAVLARQRSRAVALWCSGGLLFAVATLLASLGRQMPDWSTIVLTVSLTSASCLLRIQALRLDLGRPLHWGLPAVIWAGMTAFTAVTHYVLEQYVLRSLVNAVLLCVLFGWMALTAHRIGRQEHSRNARVLGGVYGLVALGMALRALDIGLHPYGNPYPLAMSGSTTVLALTGFVSVVVGHFCYLGLALDRAHRREKRLVAEQAAQEAQRALHAQLAHLDRQRSIGEMSMTLAHEISQPVAAVLTNAQTGLRGIEQDKLGTEDLTMLLTQIETSARHASRIVERVRDFIKPSTTSMEVLDIGELVREVWGLVSSDLRRLGIQWHEQPAPDPVRVRGDALQLAQVLLNGLRNAIDAVSEGPQRDIAMAWGLEGDTAWVRIQDSGSGLSPDAQIRIMEPFYTTKTEGLGMGYAISRTIAQQHGGQLTLGNDAHNRLGGATLELRLPAVLTGAQA</sequence>